<name>A0ACC2FN98_DALPE</name>
<sequence length="379" mass="43871">MFMNFKRIRKCQCVQLVTTCFALSVLMIYWEQLDHHVVSHIKSYSYRYLVNSYNFINASFGISRLDEESLNNVPYLINHHNKCNSKKLLLLLFIKTSPENLDQRQAIRSTWGNESYTERELGASVRVLFALGVHPDVQQRERLQHELLKEDHLYMDLIQQDFMDTFHNLTLKLLLQFRWSHDYCSQARFLMSADDDVFVHMPNLVSYLQGLAQLGVRDLWVGHVHRGSPPVRQKGSKYHVPYELYQWPSYPDYTAGGGYVVSGDVAEKIYQATLFLNASLYIDDVFMGICASAMGVYPQEHVYFSGEVKAPHHPCIYREMITSHGHNTDVRYLWKAATDPQVHNISSGLMGKLYCTAVKVLILCRPHRFSTYSCMAAFS</sequence>
<reference evidence="1" key="1">
    <citation type="submission" date="2021-05" db="EMBL/GenBank/DDBJ databases">
        <authorList>
            <person name="Pan Q."/>
            <person name="Jouanno E."/>
            <person name="Zahm M."/>
            <person name="Klopp C."/>
            <person name="Cabau C."/>
            <person name="Louis A."/>
            <person name="Berthelot C."/>
            <person name="Parey E."/>
            <person name="Roest Crollius H."/>
            <person name="Montfort J."/>
            <person name="Robinson-Rechavi M."/>
            <person name="Bouchez O."/>
            <person name="Lampietro C."/>
            <person name="Lopez Roques C."/>
            <person name="Donnadieu C."/>
            <person name="Postlethwait J."/>
            <person name="Bobe J."/>
            <person name="Dillon D."/>
            <person name="Chandos A."/>
            <person name="von Hippel F."/>
            <person name="Guiguen Y."/>
        </authorList>
    </citation>
    <scope>NUCLEOTIDE SEQUENCE</scope>
    <source>
        <strain evidence="1">YG-Jan2019</strain>
    </source>
</reference>
<comment type="caution">
    <text evidence="1">The sequence shown here is derived from an EMBL/GenBank/DDBJ whole genome shotgun (WGS) entry which is preliminary data.</text>
</comment>
<proteinExistence type="predicted"/>
<evidence type="ECO:0000313" key="1">
    <source>
        <dbReference type="EMBL" id="KAJ7992842.1"/>
    </source>
</evidence>
<protein>
    <submittedName>
        <fullName evidence="1">Uncharacterized protein</fullName>
    </submittedName>
</protein>
<gene>
    <name evidence="1" type="ORF">DPEC_G00266220</name>
</gene>
<dbReference type="Proteomes" id="UP001157502">
    <property type="component" value="Chromosome 24"/>
</dbReference>
<keyword evidence="2" id="KW-1185">Reference proteome</keyword>
<dbReference type="EMBL" id="CM055751">
    <property type="protein sequence ID" value="KAJ7992842.1"/>
    <property type="molecule type" value="Genomic_DNA"/>
</dbReference>
<evidence type="ECO:0000313" key="2">
    <source>
        <dbReference type="Proteomes" id="UP001157502"/>
    </source>
</evidence>
<accession>A0ACC2FN98</accession>
<organism evidence="1 2">
    <name type="scientific">Dallia pectoralis</name>
    <name type="common">Alaska blackfish</name>
    <dbReference type="NCBI Taxonomy" id="75939"/>
    <lineage>
        <taxon>Eukaryota</taxon>
        <taxon>Metazoa</taxon>
        <taxon>Chordata</taxon>
        <taxon>Craniata</taxon>
        <taxon>Vertebrata</taxon>
        <taxon>Euteleostomi</taxon>
        <taxon>Actinopterygii</taxon>
        <taxon>Neopterygii</taxon>
        <taxon>Teleostei</taxon>
        <taxon>Protacanthopterygii</taxon>
        <taxon>Esociformes</taxon>
        <taxon>Umbridae</taxon>
        <taxon>Dallia</taxon>
    </lineage>
</organism>